<reference evidence="7 8" key="1">
    <citation type="submission" date="2024-10" db="EMBL/GenBank/DDBJ databases">
        <title>The Natural Products Discovery Center: Release of the First 8490 Sequenced Strains for Exploring Actinobacteria Biosynthetic Diversity.</title>
        <authorList>
            <person name="Kalkreuter E."/>
            <person name="Kautsar S.A."/>
            <person name="Yang D."/>
            <person name="Bader C.D."/>
            <person name="Teijaro C.N."/>
            <person name="Fluegel L."/>
            <person name="Davis C.M."/>
            <person name="Simpson J.R."/>
            <person name="Lauterbach L."/>
            <person name="Steele A.D."/>
            <person name="Gui C."/>
            <person name="Meng S."/>
            <person name="Li G."/>
            <person name="Viehrig K."/>
            <person name="Ye F."/>
            <person name="Su P."/>
            <person name="Kiefer A.F."/>
            <person name="Nichols A."/>
            <person name="Cepeda A.J."/>
            <person name="Yan W."/>
            <person name="Fan B."/>
            <person name="Jiang Y."/>
            <person name="Adhikari A."/>
            <person name="Zheng C.-J."/>
            <person name="Schuster L."/>
            <person name="Cowan T.M."/>
            <person name="Smanski M.J."/>
            <person name="Chevrette M.G."/>
            <person name="De Carvalho L.P.S."/>
            <person name="Shen B."/>
        </authorList>
    </citation>
    <scope>NUCLEOTIDE SEQUENCE [LARGE SCALE GENOMIC DNA]</scope>
    <source>
        <strain evidence="7 8">NPDC053346</strain>
    </source>
</reference>
<evidence type="ECO:0000259" key="6">
    <source>
        <dbReference type="Pfam" id="PF03738"/>
    </source>
</evidence>
<keyword evidence="8" id="KW-1185">Reference proteome</keyword>
<evidence type="ECO:0000313" key="7">
    <source>
        <dbReference type="EMBL" id="MFI9123656.1"/>
    </source>
</evidence>
<evidence type="ECO:0000256" key="1">
    <source>
        <dbReference type="ARBA" id="ARBA00022598"/>
    </source>
</evidence>
<comment type="caution">
    <text evidence="7">The sequence shown here is derived from an EMBL/GenBank/DDBJ whole genome shotgun (WGS) entry which is preliminary data.</text>
</comment>
<keyword evidence="4" id="KW-0067">ATP-binding</keyword>
<dbReference type="RefSeq" id="WP_399621208.1">
    <property type="nucleotide sequence ID" value="NZ_JBITYT010000020.1"/>
</dbReference>
<keyword evidence="5" id="KW-0460">Magnesium</keyword>
<dbReference type="Pfam" id="PF03738">
    <property type="entry name" value="GSP_synth"/>
    <property type="match status" value="1"/>
</dbReference>
<dbReference type="EMBL" id="JBITYT010000020">
    <property type="protein sequence ID" value="MFI9123656.1"/>
    <property type="molecule type" value="Genomic_DNA"/>
</dbReference>
<evidence type="ECO:0000256" key="2">
    <source>
        <dbReference type="ARBA" id="ARBA00022723"/>
    </source>
</evidence>
<sequence length="452" mass="50018">MINRVTDEYVRQCLHGNSGLLNAMGSLNLPPALSAAFGSRLSSRPFFIDEAEIRQCGADLVELFEILAALPDRFFGGDISAYCATLGIDDRRTRIMKRFPRTPDMYGRADLYHDGESFKLLEYNVDSALGGIDRAEISRLLLDVRPFHEFAETFDLSYVHTGERLAQILHDASLHLASGSRPVVAFVEANGDLSKYQSVYRSYQEMLQRCGLDVVLGELHQVQDKGGRILLGGKPIDVILRCFDIEELIADRGGAMTAESIFRAHDEGRVVLWTEMQSGLVGNKGCLGLVSDLRTRGAFSKRENEVIDRILPWTRTLVDGPTETDEGVVDLIDYCKRNQKDLVLKPNFGHSGAGIVIGWESSSTEWSAALFDASKRGYVVQRRVIPRAEPVMNPESRRIEHWNAVWGVFVNPEGYAGAQIRAVPVEGSGVINLDGNSTVRVGAVFHSATAEN</sequence>
<feature type="domain" description="Glutathionylspermidine synthase pre-ATP-grasp-like" evidence="6">
    <location>
        <begin position="50"/>
        <end position="421"/>
    </location>
</feature>
<gene>
    <name evidence="7" type="ORF">ACIGW0_30405</name>
</gene>
<dbReference type="Proteomes" id="UP001614391">
    <property type="component" value="Unassembled WGS sequence"/>
</dbReference>
<proteinExistence type="predicted"/>
<organism evidence="7 8">
    <name type="scientific">Streptomyces bikiniensis</name>
    <dbReference type="NCBI Taxonomy" id="1896"/>
    <lineage>
        <taxon>Bacteria</taxon>
        <taxon>Bacillati</taxon>
        <taxon>Actinomycetota</taxon>
        <taxon>Actinomycetes</taxon>
        <taxon>Kitasatosporales</taxon>
        <taxon>Streptomycetaceae</taxon>
        <taxon>Streptomyces</taxon>
    </lineage>
</organism>
<name>A0ABW8D1D4_STRBI</name>
<keyword evidence="3" id="KW-0547">Nucleotide-binding</keyword>
<accession>A0ABW8D1D4</accession>
<evidence type="ECO:0000313" key="8">
    <source>
        <dbReference type="Proteomes" id="UP001614391"/>
    </source>
</evidence>
<protein>
    <submittedName>
        <fullName evidence="7">Glutathionylspermidine synthase family protein</fullName>
    </submittedName>
</protein>
<evidence type="ECO:0000256" key="3">
    <source>
        <dbReference type="ARBA" id="ARBA00022741"/>
    </source>
</evidence>
<keyword evidence="2" id="KW-0479">Metal-binding</keyword>
<keyword evidence="1" id="KW-0436">Ligase</keyword>
<evidence type="ECO:0000256" key="5">
    <source>
        <dbReference type="ARBA" id="ARBA00022842"/>
    </source>
</evidence>
<dbReference type="InterPro" id="IPR005494">
    <property type="entry name" value="GSPS_pre-ATP-grasp-like_dom"/>
</dbReference>
<dbReference type="SUPFAM" id="SSF56059">
    <property type="entry name" value="Glutathione synthetase ATP-binding domain-like"/>
    <property type="match status" value="1"/>
</dbReference>
<evidence type="ECO:0000256" key="4">
    <source>
        <dbReference type="ARBA" id="ARBA00022840"/>
    </source>
</evidence>